<accession>A0A182FS85</accession>
<evidence type="ECO:0000313" key="19">
    <source>
        <dbReference type="EnsemblMetazoa" id="AALB009412-PA"/>
    </source>
</evidence>
<dbReference type="PRINTS" id="PR00578">
    <property type="entry name" value="OPSINLTRLEYE"/>
</dbReference>
<evidence type="ECO:0000256" key="1">
    <source>
        <dbReference type="ARBA" id="ARBA00002881"/>
    </source>
</evidence>
<evidence type="ECO:0000256" key="14">
    <source>
        <dbReference type="ARBA" id="ARBA00023224"/>
    </source>
</evidence>
<keyword evidence="12 16" id="KW-0675">Receptor</keyword>
<feature type="transmembrane region" description="Helical" evidence="16">
    <location>
        <begin position="51"/>
        <end position="77"/>
    </location>
</feature>
<keyword evidence="20" id="KW-1185">Reference proteome</keyword>
<feature type="transmembrane region" description="Helical" evidence="16">
    <location>
        <begin position="347"/>
        <end position="374"/>
    </location>
</feature>
<dbReference type="VEuPathDB" id="VectorBase:AALB017644"/>
<dbReference type="Proteomes" id="UP000069272">
    <property type="component" value="Chromosome 2R"/>
</dbReference>
<keyword evidence="7 16" id="KW-1133">Transmembrane helix</keyword>
<evidence type="ECO:0000259" key="18">
    <source>
        <dbReference type="PROSITE" id="PS50262"/>
    </source>
</evidence>
<feature type="transmembrane region" description="Helical" evidence="16">
    <location>
        <begin position="386"/>
        <end position="404"/>
    </location>
</feature>
<feature type="transmembrane region" description="Helical" evidence="16">
    <location>
        <begin position="217"/>
        <end position="240"/>
    </location>
</feature>
<feature type="compositionally biased region" description="Polar residues" evidence="17">
    <location>
        <begin position="650"/>
        <end position="666"/>
    </location>
</feature>
<keyword evidence="13" id="KW-0325">Glycoprotein</keyword>
<feature type="region of interest" description="Disordered" evidence="17">
    <location>
        <begin position="650"/>
        <end position="673"/>
    </location>
</feature>
<organism evidence="19 20">
    <name type="scientific">Anopheles albimanus</name>
    <name type="common">New world malaria mosquito</name>
    <dbReference type="NCBI Taxonomy" id="7167"/>
    <lineage>
        <taxon>Eukaryota</taxon>
        <taxon>Metazoa</taxon>
        <taxon>Ecdysozoa</taxon>
        <taxon>Arthropoda</taxon>
        <taxon>Hexapoda</taxon>
        <taxon>Insecta</taxon>
        <taxon>Pterygota</taxon>
        <taxon>Neoptera</taxon>
        <taxon>Endopterygota</taxon>
        <taxon>Diptera</taxon>
        <taxon>Nematocera</taxon>
        <taxon>Culicoidea</taxon>
        <taxon>Culicidae</taxon>
        <taxon>Anophelinae</taxon>
        <taxon>Anopheles</taxon>
    </lineage>
</organism>
<dbReference type="PROSITE" id="PS00237">
    <property type="entry name" value="G_PROTEIN_RECEP_F1_1"/>
    <property type="match status" value="1"/>
</dbReference>
<dbReference type="GO" id="GO:0008020">
    <property type="term" value="F:G protein-coupled photoreceptor activity"/>
    <property type="evidence" value="ECO:0007669"/>
    <property type="project" value="UniProtKB-ARBA"/>
</dbReference>
<evidence type="ECO:0000256" key="17">
    <source>
        <dbReference type="SAM" id="MobiDB-lite"/>
    </source>
</evidence>
<dbReference type="SUPFAM" id="SSF81321">
    <property type="entry name" value="Family A G protein-coupled receptor-like"/>
    <property type="match status" value="2"/>
</dbReference>
<dbReference type="GO" id="GO:0007601">
    <property type="term" value="P:visual perception"/>
    <property type="evidence" value="ECO:0007669"/>
    <property type="project" value="UniProtKB-KW"/>
</dbReference>
<evidence type="ECO:0000256" key="11">
    <source>
        <dbReference type="ARBA" id="ARBA00023157"/>
    </source>
</evidence>
<sequence length="673" mass="75411">MVNSMIGPASPQPLTWTVSVANLTVVDRVPAEILHLVDTYWYQFAPLETKWHAALATAVGLLALISIVGNGCVIFIFSSTKSLRTPSNLMVINLAFADFMMMFTMAPPLIVNSYHETWVFGALMCEIYGMFGSLSGCVSIWSMTMIAYDRYNVIVKGLSGKPLTYAGSVLRILFVWANSLLWTLAPLFGWNRYVPEGNMSACGTDYLSKDWISVSYIYAYSIFVYWLPLFLIIYCYTYILQAVSAHERNMREQAKKMNVASLRSSDASKTNAEIKLAKIALVTITLWFMAWTPYLRRKGKMAAFAEPHFSAWTQTVVSNVTVVDKVPPEMLHMVDAHWYQFPPMNPLWHSILGFAIFILGVVSIIGNGCVIYIFTNTKSLRTPSNLLVVNLAFSDFLMMFTMAPPMVINCWHETWSFGPFACELYGMLGSLFGCASIWTMTMIAFDRYNVIVKGLSGRPMTNNGALLRILGIWAFALLWTLAPLFGWNRYVPEGNMTACGTDYLNQDFTSRSYILIYSGFVYYLPLFSIIYSYIYIIQAVSAHEKNMREQAKKMNVASLRSQEAQNTSTEMKLAKVALVTISLWFMAWTPYLVINYTGIFKAAPISPLATIWGSLFAKANAVYNPIVYGISHPKYRAALYQKFPSLSCQDSSADDGQSVASATTGVSEEKTGA</sequence>
<dbReference type="PANTHER" id="PTHR24240">
    <property type="entry name" value="OPSIN"/>
    <property type="match status" value="1"/>
</dbReference>
<evidence type="ECO:0000256" key="12">
    <source>
        <dbReference type="ARBA" id="ARBA00023170"/>
    </source>
</evidence>
<dbReference type="GO" id="GO:0016020">
    <property type="term" value="C:membrane"/>
    <property type="evidence" value="ECO:0007669"/>
    <property type="project" value="UniProtKB-SubCell"/>
</dbReference>
<dbReference type="Gene3D" id="1.20.1070.10">
    <property type="entry name" value="Rhodopsin 7-helix transmembrane proteins"/>
    <property type="match status" value="2"/>
</dbReference>
<keyword evidence="11" id="KW-1015">Disulfide bond</keyword>
<evidence type="ECO:0000256" key="9">
    <source>
        <dbReference type="ARBA" id="ARBA00023040"/>
    </source>
</evidence>
<dbReference type="InterPro" id="IPR027430">
    <property type="entry name" value="Retinal_BS"/>
</dbReference>
<evidence type="ECO:0000256" key="13">
    <source>
        <dbReference type="ARBA" id="ARBA00023180"/>
    </source>
</evidence>
<dbReference type="EnsemblMetazoa" id="AALB009412-RA">
    <property type="protein sequence ID" value="AALB009412-PA"/>
    <property type="gene ID" value="AALB009412"/>
</dbReference>
<proteinExistence type="inferred from homology"/>
<evidence type="ECO:0000256" key="5">
    <source>
        <dbReference type="ARBA" id="ARBA00022692"/>
    </source>
</evidence>
<dbReference type="InterPro" id="IPR001760">
    <property type="entry name" value="Opsin"/>
</dbReference>
<evidence type="ECO:0000256" key="7">
    <source>
        <dbReference type="ARBA" id="ARBA00022989"/>
    </source>
</evidence>
<keyword evidence="8 16" id="KW-0157">Chromophore</keyword>
<dbReference type="PRINTS" id="PR00238">
    <property type="entry name" value="OPSIN"/>
</dbReference>
<dbReference type="InterPro" id="IPR017452">
    <property type="entry name" value="GPCR_Rhodpsn_7TM"/>
</dbReference>
<reference evidence="19 20" key="1">
    <citation type="journal article" date="2017" name="G3 (Bethesda)">
        <title>The Physical Genome Mapping of Anopheles albimanus Corrected Scaffold Misassemblies and Identified Interarm Rearrangements in Genus Anopheles.</title>
        <authorList>
            <person name="Artemov G.N."/>
            <person name="Peery A.N."/>
            <person name="Jiang X."/>
            <person name="Tu Z."/>
            <person name="Stegniy V.N."/>
            <person name="Sharakhova M.V."/>
            <person name="Sharakhov I.V."/>
        </authorList>
    </citation>
    <scope>NUCLEOTIDE SEQUENCE [LARGE SCALE GENOMIC DNA]</scope>
    <source>
        <strain evidence="19 20">ALBI9_A</strain>
    </source>
</reference>
<dbReference type="AlphaFoldDB" id="A0A182FS85"/>
<reference evidence="19" key="2">
    <citation type="submission" date="2022-08" db="UniProtKB">
        <authorList>
            <consortium name="EnsemblMetazoa"/>
        </authorList>
    </citation>
    <scope>IDENTIFICATION</scope>
    <source>
        <strain evidence="19">STECLA/ALBI9_A</strain>
    </source>
</reference>
<dbReference type="InterPro" id="IPR001391">
    <property type="entry name" value="Opsin_lateye"/>
</dbReference>
<keyword evidence="5 16" id="KW-0812">Transmembrane</keyword>
<dbReference type="GO" id="GO:0007602">
    <property type="term" value="P:phototransduction"/>
    <property type="evidence" value="ECO:0007669"/>
    <property type="project" value="UniProtKB-KW"/>
</dbReference>
<dbReference type="InterPro" id="IPR050125">
    <property type="entry name" value="GPCR_opsins"/>
</dbReference>
<keyword evidence="9 16" id="KW-0297">G-protein coupled receptor</keyword>
<dbReference type="PROSITE" id="PS00238">
    <property type="entry name" value="OPSIN"/>
    <property type="match status" value="1"/>
</dbReference>
<dbReference type="VEuPathDB" id="VectorBase:AALB017645"/>
<keyword evidence="10 16" id="KW-0472">Membrane</keyword>
<keyword evidence="14 16" id="KW-0807">Transducer</keyword>
<dbReference type="PRINTS" id="PR00237">
    <property type="entry name" value="GPCRRHODOPSN"/>
</dbReference>
<feature type="transmembrane region" description="Helical" evidence="16">
    <location>
        <begin position="127"/>
        <end position="148"/>
    </location>
</feature>
<feature type="transmembrane region" description="Helical" evidence="16">
    <location>
        <begin position="276"/>
        <end position="294"/>
    </location>
</feature>
<keyword evidence="3 16" id="KW-0600">Photoreceptor protein</keyword>
<evidence type="ECO:0000256" key="10">
    <source>
        <dbReference type="ARBA" id="ARBA00023136"/>
    </source>
</evidence>
<dbReference type="FunFam" id="1.20.1070.10:FF:000044">
    <property type="entry name" value="Opsin, ultraviolet-sensitive"/>
    <property type="match status" value="2"/>
</dbReference>
<dbReference type="InterPro" id="IPR000276">
    <property type="entry name" value="GPCR_Rhodpsn"/>
</dbReference>
<feature type="domain" description="G-protein coupled receptors family 1 profile" evidence="18">
    <location>
        <begin position="69"/>
        <end position="294"/>
    </location>
</feature>
<evidence type="ECO:0000256" key="15">
    <source>
        <dbReference type="ARBA" id="ARBA00023305"/>
    </source>
</evidence>
<protein>
    <recommendedName>
        <fullName evidence="18">G-protein coupled receptors family 1 profile domain-containing protein</fullName>
    </recommendedName>
</protein>
<feature type="domain" description="G-protein coupled receptors family 1 profile" evidence="18">
    <location>
        <begin position="366"/>
        <end position="628"/>
    </location>
</feature>
<evidence type="ECO:0000256" key="6">
    <source>
        <dbReference type="ARBA" id="ARBA00022925"/>
    </source>
</evidence>
<dbReference type="STRING" id="7167.A0A182FS85"/>
<dbReference type="CDD" id="cd15079">
    <property type="entry name" value="7tmA_photoreceptors_insect"/>
    <property type="match status" value="1"/>
</dbReference>
<comment type="similarity">
    <text evidence="16">Belongs to the G-protein coupled receptor 1 family. Opsin subfamily.</text>
</comment>
<evidence type="ECO:0000256" key="16">
    <source>
        <dbReference type="RuleBase" id="RU004951"/>
    </source>
</evidence>
<evidence type="ECO:0000256" key="3">
    <source>
        <dbReference type="ARBA" id="ARBA00022543"/>
    </source>
</evidence>
<feature type="transmembrane region" description="Helical" evidence="16">
    <location>
        <begin position="89"/>
        <end position="107"/>
    </location>
</feature>
<keyword evidence="15" id="KW-0844">Vision</keyword>
<comment type="subcellular location">
    <subcellularLocation>
        <location evidence="2 16">Membrane</location>
        <topology evidence="2 16">Multi-pass membrane protein</topology>
    </subcellularLocation>
</comment>
<feature type="transmembrane region" description="Helical" evidence="16">
    <location>
        <begin position="169"/>
        <end position="190"/>
    </location>
</feature>
<feature type="transmembrane region" description="Helical" evidence="16">
    <location>
        <begin position="424"/>
        <end position="445"/>
    </location>
</feature>
<evidence type="ECO:0000256" key="8">
    <source>
        <dbReference type="ARBA" id="ARBA00022991"/>
    </source>
</evidence>
<comment type="caution">
    <text evidence="16">Lacks conserved residue(s) required for the propagation of feature annotation.</text>
</comment>
<keyword evidence="4 16" id="KW-0716">Sensory transduction</keyword>
<evidence type="ECO:0000256" key="2">
    <source>
        <dbReference type="ARBA" id="ARBA00004141"/>
    </source>
</evidence>
<feature type="transmembrane region" description="Helical" evidence="16">
    <location>
        <begin position="576"/>
        <end position="594"/>
    </location>
</feature>
<keyword evidence="6 16" id="KW-0681">Retinal protein</keyword>
<dbReference type="VEuPathDB" id="VectorBase:AALB20_032200"/>
<dbReference type="PROSITE" id="PS50262">
    <property type="entry name" value="G_PROTEIN_RECEP_F1_2"/>
    <property type="match status" value="2"/>
</dbReference>
<evidence type="ECO:0000313" key="20">
    <source>
        <dbReference type="Proteomes" id="UP000069272"/>
    </source>
</evidence>
<name>A0A182FS85_ANOAL</name>
<dbReference type="Pfam" id="PF00001">
    <property type="entry name" value="7tm_1"/>
    <property type="match status" value="2"/>
</dbReference>
<comment type="function">
    <text evidence="1">Visual pigments are the light-absorbing molecules that mediate vision. They consist of an apoprotein, opsin, covalently linked to cis-retinal.</text>
</comment>
<feature type="transmembrane region" description="Helical" evidence="16">
    <location>
        <begin position="514"/>
        <end position="537"/>
    </location>
</feature>
<dbReference type="VEuPathDB" id="VectorBase:AALB20_028059"/>
<feature type="transmembrane region" description="Helical" evidence="16">
    <location>
        <begin position="465"/>
        <end position="487"/>
    </location>
</feature>
<evidence type="ECO:0000256" key="4">
    <source>
        <dbReference type="ARBA" id="ARBA00022606"/>
    </source>
</evidence>